<dbReference type="Pfam" id="PF01066">
    <property type="entry name" value="CDP-OH_P_transf"/>
    <property type="match status" value="1"/>
</dbReference>
<evidence type="ECO:0000256" key="2">
    <source>
        <dbReference type="ARBA" id="ARBA00010441"/>
    </source>
</evidence>
<keyword evidence="5 12" id="KW-0812">Transmembrane</keyword>
<evidence type="ECO:0000256" key="5">
    <source>
        <dbReference type="ARBA" id="ARBA00022692"/>
    </source>
</evidence>
<sequence>MVARLISTCRRAWLRWWRRVRRWSPARPFWPTCRRPRRRARLSRANGNASMVRHPRAKLHRRRTPRLQGLSFNKIIPNVMTLLALCAGLTSLRYGLHGEFEKAVVAIILAAILDGLDGRVARLLNGTSRFGAELDSLSDFVCFGVAPALLLYLWSMGMAGGVGWALVLLYVVSCALRLARFNTQLMGERDLPAWAYNYFTGVPAPAAAGLVMLPMMLSFATETPEVFSHPALVGLVLAGVAALMVSRLPTFSLKKVKVPHKAVMPLLVGIGILAGLLVTNPWLTLGGVGVIYLALIPISFHTFRRLQREAQHMAGGEDQGKTEPVEGA</sequence>
<accession>H6SN82</accession>
<comment type="similarity">
    <text evidence="2 11">Belongs to the CDP-alcohol phosphatidyltransferase class-I family.</text>
</comment>
<evidence type="ECO:0000256" key="7">
    <source>
        <dbReference type="ARBA" id="ARBA00023098"/>
    </source>
</evidence>
<dbReference type="EC" id="2.7.8.8" evidence="14"/>
<comment type="subcellular location">
    <subcellularLocation>
        <location evidence="1">Membrane</location>
        <topology evidence="1">Multi-pass membrane protein</topology>
    </subcellularLocation>
</comment>
<keyword evidence="4 11" id="KW-0808">Transferase</keyword>
<keyword evidence="6 12" id="KW-1133">Transmembrane helix</keyword>
<dbReference type="PANTHER" id="PTHR14269">
    <property type="entry name" value="CDP-DIACYLGLYCEROL--GLYCEROL-3-PHOSPHATE 3-PHOSPHATIDYLTRANSFERASE-RELATED"/>
    <property type="match status" value="1"/>
</dbReference>
<feature type="domain" description="CDP-alcohol phosphatidyltransferase C-terminal" evidence="13">
    <location>
        <begin position="263"/>
        <end position="297"/>
    </location>
</feature>
<dbReference type="InterPro" id="IPR043130">
    <property type="entry name" value="CDP-OH_PTrfase_TM_dom"/>
</dbReference>
<evidence type="ECO:0000256" key="1">
    <source>
        <dbReference type="ARBA" id="ARBA00004141"/>
    </source>
</evidence>
<dbReference type="HOGENOM" id="CLU_049944_1_0_5"/>
<evidence type="ECO:0000256" key="12">
    <source>
        <dbReference type="SAM" id="Phobius"/>
    </source>
</evidence>
<feature type="transmembrane region" description="Helical" evidence="12">
    <location>
        <begin position="283"/>
        <end position="303"/>
    </location>
</feature>
<organism evidence="14 15">
    <name type="scientific">Pararhodospirillum photometricum DSM 122</name>
    <dbReference type="NCBI Taxonomy" id="1150469"/>
    <lineage>
        <taxon>Bacteria</taxon>
        <taxon>Pseudomonadati</taxon>
        <taxon>Pseudomonadota</taxon>
        <taxon>Alphaproteobacteria</taxon>
        <taxon>Rhodospirillales</taxon>
        <taxon>Rhodospirillaceae</taxon>
        <taxon>Pararhodospirillum</taxon>
    </lineage>
</organism>
<dbReference type="eggNOG" id="COG1183">
    <property type="taxonomic scope" value="Bacteria"/>
</dbReference>
<evidence type="ECO:0000256" key="8">
    <source>
        <dbReference type="ARBA" id="ARBA00023136"/>
    </source>
</evidence>
<keyword evidence="9" id="KW-0594">Phospholipid biosynthesis</keyword>
<feature type="transmembrane region" description="Helical" evidence="12">
    <location>
        <begin position="199"/>
        <end position="220"/>
    </location>
</feature>
<dbReference type="Pfam" id="PF08009">
    <property type="entry name" value="CDP-OH_P_tran_2"/>
    <property type="match status" value="1"/>
</dbReference>
<dbReference type="PANTHER" id="PTHR14269:SF61">
    <property type="entry name" value="CDP-DIACYLGLYCEROL--SERINE O-PHOSPHATIDYLTRANSFERASE"/>
    <property type="match status" value="1"/>
</dbReference>
<dbReference type="KEGG" id="rpm:RSPPHO_00332"/>
<feature type="transmembrane region" description="Helical" evidence="12">
    <location>
        <begin position="226"/>
        <end position="246"/>
    </location>
</feature>
<evidence type="ECO:0000313" key="15">
    <source>
        <dbReference type="Proteomes" id="UP000033220"/>
    </source>
</evidence>
<dbReference type="Proteomes" id="UP000033220">
    <property type="component" value="Chromosome DSM 122"/>
</dbReference>
<evidence type="ECO:0000256" key="6">
    <source>
        <dbReference type="ARBA" id="ARBA00022989"/>
    </source>
</evidence>
<evidence type="ECO:0000259" key="13">
    <source>
        <dbReference type="Pfam" id="PF08009"/>
    </source>
</evidence>
<keyword evidence="3" id="KW-0444">Lipid biosynthesis</keyword>
<proteinExistence type="inferred from homology"/>
<evidence type="ECO:0000313" key="14">
    <source>
        <dbReference type="EMBL" id="CCG06958.1"/>
    </source>
</evidence>
<keyword evidence="7" id="KW-0443">Lipid metabolism</keyword>
<feature type="transmembrane region" description="Helical" evidence="12">
    <location>
        <begin position="161"/>
        <end position="179"/>
    </location>
</feature>
<evidence type="ECO:0000256" key="3">
    <source>
        <dbReference type="ARBA" id="ARBA00022516"/>
    </source>
</evidence>
<dbReference type="GO" id="GO:0003882">
    <property type="term" value="F:CDP-diacylglycerol-serine O-phosphatidyltransferase activity"/>
    <property type="evidence" value="ECO:0007669"/>
    <property type="project" value="UniProtKB-EC"/>
</dbReference>
<dbReference type="GO" id="GO:0008654">
    <property type="term" value="P:phospholipid biosynthetic process"/>
    <property type="evidence" value="ECO:0007669"/>
    <property type="project" value="UniProtKB-KW"/>
</dbReference>
<name>H6SN82_PARPM</name>
<evidence type="ECO:0000256" key="10">
    <source>
        <dbReference type="ARBA" id="ARBA00023264"/>
    </source>
</evidence>
<dbReference type="InterPro" id="IPR000462">
    <property type="entry name" value="CDP-OH_P_trans"/>
</dbReference>
<keyword evidence="15" id="KW-1185">Reference proteome</keyword>
<evidence type="ECO:0000256" key="9">
    <source>
        <dbReference type="ARBA" id="ARBA00023209"/>
    </source>
</evidence>
<dbReference type="InterPro" id="IPR048254">
    <property type="entry name" value="CDP_ALCOHOL_P_TRANSF_CS"/>
</dbReference>
<dbReference type="InterPro" id="IPR012616">
    <property type="entry name" value="CDP-OH_P_trans_C"/>
</dbReference>
<dbReference type="PROSITE" id="PS00379">
    <property type="entry name" value="CDP_ALCOHOL_P_TRANSF"/>
    <property type="match status" value="1"/>
</dbReference>
<keyword evidence="10" id="KW-1208">Phospholipid metabolism</keyword>
<keyword evidence="8 12" id="KW-0472">Membrane</keyword>
<dbReference type="GO" id="GO:0016020">
    <property type="term" value="C:membrane"/>
    <property type="evidence" value="ECO:0007669"/>
    <property type="project" value="UniProtKB-SubCell"/>
</dbReference>
<dbReference type="AlphaFoldDB" id="H6SN82"/>
<dbReference type="Gene3D" id="1.20.120.1760">
    <property type="match status" value="1"/>
</dbReference>
<dbReference type="EMBL" id="HE663493">
    <property type="protein sequence ID" value="CCG06958.1"/>
    <property type="molecule type" value="Genomic_DNA"/>
</dbReference>
<evidence type="ECO:0000256" key="11">
    <source>
        <dbReference type="RuleBase" id="RU003750"/>
    </source>
</evidence>
<dbReference type="InterPro" id="IPR050324">
    <property type="entry name" value="CDP-alcohol_PTase-I"/>
</dbReference>
<gene>
    <name evidence="14" type="ORF">RSPPHO_00332</name>
</gene>
<feature type="transmembrane region" description="Helical" evidence="12">
    <location>
        <begin position="258"/>
        <end position="277"/>
    </location>
</feature>
<dbReference type="STRING" id="1150469.RSPPHO_00332"/>
<protein>
    <submittedName>
        <fullName evidence="14">CDP-diacylglycerol--serine O-phosphatidyltransferase</fullName>
        <ecNumber evidence="14">2.7.8.8</ecNumber>
    </submittedName>
</protein>
<evidence type="ECO:0000256" key="4">
    <source>
        <dbReference type="ARBA" id="ARBA00022679"/>
    </source>
</evidence>
<reference evidence="14 15" key="1">
    <citation type="submission" date="2012-02" db="EMBL/GenBank/DDBJ databases">
        <title>Shotgun genome sequence of Phaeospirillum photometricum DSM 122.</title>
        <authorList>
            <person name="Duquesne K."/>
            <person name="Sturgis J."/>
        </authorList>
    </citation>
    <scope>NUCLEOTIDE SEQUENCE [LARGE SCALE GENOMIC DNA]</scope>
    <source>
        <strain evidence="15">DSM122</strain>
    </source>
</reference>